<organism evidence="2 3">
    <name type="scientific">Rheinheimera muenzenbergensis</name>
    <dbReference type="NCBI Taxonomy" id="1193628"/>
    <lineage>
        <taxon>Bacteria</taxon>
        <taxon>Pseudomonadati</taxon>
        <taxon>Pseudomonadota</taxon>
        <taxon>Gammaproteobacteria</taxon>
        <taxon>Chromatiales</taxon>
        <taxon>Chromatiaceae</taxon>
        <taxon>Rheinheimera</taxon>
    </lineage>
</organism>
<dbReference type="Proteomes" id="UP001375382">
    <property type="component" value="Unassembled WGS sequence"/>
</dbReference>
<dbReference type="EC" id="2.4.-.-" evidence="2"/>
<evidence type="ECO:0000313" key="2">
    <source>
        <dbReference type="EMBL" id="MEH8018584.1"/>
    </source>
</evidence>
<dbReference type="InterPro" id="IPR029044">
    <property type="entry name" value="Nucleotide-diphossugar_trans"/>
</dbReference>
<keyword evidence="2" id="KW-0328">Glycosyltransferase</keyword>
<gene>
    <name evidence="2" type="ORF">MN202_15175</name>
</gene>
<feature type="domain" description="Glycosyltransferase 2-like" evidence="1">
    <location>
        <begin position="12"/>
        <end position="138"/>
    </location>
</feature>
<dbReference type="SUPFAM" id="SSF53448">
    <property type="entry name" value="Nucleotide-diphospho-sugar transferases"/>
    <property type="match status" value="1"/>
</dbReference>
<dbReference type="CDD" id="cd00761">
    <property type="entry name" value="Glyco_tranf_GTA_type"/>
    <property type="match status" value="1"/>
</dbReference>
<dbReference type="PANTHER" id="PTHR22916:SF3">
    <property type="entry name" value="UDP-GLCNAC:BETAGAL BETA-1,3-N-ACETYLGLUCOSAMINYLTRANSFERASE-LIKE PROTEIN 1"/>
    <property type="match status" value="1"/>
</dbReference>
<dbReference type="Pfam" id="PF00535">
    <property type="entry name" value="Glycos_transf_2"/>
    <property type="match status" value="1"/>
</dbReference>
<name>A0ABU8C9U5_9GAMM</name>
<dbReference type="GO" id="GO:0016757">
    <property type="term" value="F:glycosyltransferase activity"/>
    <property type="evidence" value="ECO:0007669"/>
    <property type="project" value="UniProtKB-KW"/>
</dbReference>
<dbReference type="InterPro" id="IPR001173">
    <property type="entry name" value="Glyco_trans_2-like"/>
</dbReference>
<keyword evidence="3" id="KW-1185">Reference proteome</keyword>
<evidence type="ECO:0000259" key="1">
    <source>
        <dbReference type="Pfam" id="PF00535"/>
    </source>
</evidence>
<dbReference type="Gene3D" id="3.90.550.10">
    <property type="entry name" value="Spore Coat Polysaccharide Biosynthesis Protein SpsA, Chain A"/>
    <property type="match status" value="1"/>
</dbReference>
<proteinExistence type="predicted"/>
<comment type="caution">
    <text evidence="2">The sequence shown here is derived from an EMBL/GenBank/DDBJ whole genome shotgun (WGS) entry which is preliminary data.</text>
</comment>
<keyword evidence="2" id="KW-0808">Transferase</keyword>
<sequence>MTNNNAAMPLISVYMPTFNRAQMAISAIESVLAQDYPNIELLVVDDASTDDTWAVLTNKYINEARIRFFRQSKGQGACAARNRAISEAKGDFVTGIDDDDEFLPHRLSSLYQAYDDNYSCVCSGYIWDYGSVQKTLYARRDVVNLTQLLDLHTLSNQALVKRERMLALGGFDTGLAAFQDYDMWVRVVQAYGPALRIAQPSYKVNVGHELGRITNSPKRLDAHKQFVAKHRVHMSERNLQNQMFYRQMMQQSPMSLPALLSSIRYGLVKLKWRYYLKHKLGILSRWRIKLLSKGVMGLFKK</sequence>
<dbReference type="RefSeq" id="WP_335736987.1">
    <property type="nucleotide sequence ID" value="NZ_JALAAR010000014.1"/>
</dbReference>
<dbReference type="EMBL" id="JALAAR010000014">
    <property type="protein sequence ID" value="MEH8018584.1"/>
    <property type="molecule type" value="Genomic_DNA"/>
</dbReference>
<protein>
    <submittedName>
        <fullName evidence="2">Glycosyltransferase</fullName>
        <ecNumber evidence="2">2.4.-.-</ecNumber>
    </submittedName>
</protein>
<reference evidence="2 3" key="1">
    <citation type="journal article" date="2023" name="Ecotoxicol. Environ. Saf.">
        <title>Mercury remediation potential of mercury-resistant strain Rheinheimera metallidurans sp. nov. isolated from a municipal waste dumping site.</title>
        <authorList>
            <person name="Yadav V."/>
            <person name="Manjhi A."/>
            <person name="Vadakedath N."/>
        </authorList>
    </citation>
    <scope>NUCLEOTIDE SEQUENCE [LARGE SCALE GENOMIC DNA]</scope>
    <source>
        <strain evidence="2 3">E-49</strain>
    </source>
</reference>
<evidence type="ECO:0000313" key="3">
    <source>
        <dbReference type="Proteomes" id="UP001375382"/>
    </source>
</evidence>
<accession>A0ABU8C9U5</accession>
<dbReference type="PANTHER" id="PTHR22916">
    <property type="entry name" value="GLYCOSYLTRANSFERASE"/>
    <property type="match status" value="1"/>
</dbReference>